<proteinExistence type="predicted"/>
<evidence type="ECO:0000256" key="1">
    <source>
        <dbReference type="SAM" id="Phobius"/>
    </source>
</evidence>
<keyword evidence="1" id="KW-1133">Transmembrane helix</keyword>
<evidence type="ECO:0000313" key="2">
    <source>
        <dbReference type="EMBL" id="CDR94778.1"/>
    </source>
</evidence>
<keyword evidence="3" id="KW-1185">Reference proteome</keyword>
<sequence length="207" mass="23255">MKTQAHCRNTGKCAYINELDKRHIHLGTFDNTRDNGPLVITVRKSKLEKRLVYAVTALSKVLTGNFWMSIGIMNSKEHQKADGQHQKYFNGILTKEFMERTLRFGQSAHGIETLSFVPSNIKYTVEDLKRLKGYPDGAPSGITPSGEAVEHEFKIPEVDGPEMSKGSIIINPEVDAGNYYLEFAYGNPDKGPKMVCFKEVIVKVVPY</sequence>
<dbReference type="OrthoDB" id="365966at2759"/>
<dbReference type="EMBL" id="LK391707">
    <property type="protein sequence ID" value="CDR94778.1"/>
    <property type="molecule type" value="Genomic_DNA"/>
</dbReference>
<evidence type="ECO:0000313" key="3">
    <source>
        <dbReference type="Proteomes" id="UP000033188"/>
    </source>
</evidence>
<dbReference type="RefSeq" id="XP_012766964.1">
    <property type="nucleotide sequence ID" value="XM_012911510.1"/>
</dbReference>
<dbReference type="GeneID" id="24563319"/>
<organism evidence="2 3">
    <name type="scientific">Babesia bigemina</name>
    <dbReference type="NCBI Taxonomy" id="5866"/>
    <lineage>
        <taxon>Eukaryota</taxon>
        <taxon>Sar</taxon>
        <taxon>Alveolata</taxon>
        <taxon>Apicomplexa</taxon>
        <taxon>Aconoidasida</taxon>
        <taxon>Piroplasmida</taxon>
        <taxon>Babesiidae</taxon>
        <taxon>Babesia</taxon>
    </lineage>
</organism>
<dbReference type="KEGG" id="bbig:BBBOND_0110750"/>
<dbReference type="AlphaFoldDB" id="A0A061D2F6"/>
<keyword evidence="1" id="KW-0472">Membrane</keyword>
<keyword evidence="1" id="KW-0812">Transmembrane</keyword>
<gene>
    <name evidence="2" type="ORF">BBBOND_0110750</name>
</gene>
<dbReference type="Proteomes" id="UP000033188">
    <property type="component" value="Chromosome 1"/>
</dbReference>
<dbReference type="VEuPathDB" id="PiroplasmaDB:BBBOND_0110750"/>
<protein>
    <submittedName>
        <fullName evidence="2">Uncharacterized protein</fullName>
    </submittedName>
</protein>
<accession>A0A061D2F6</accession>
<name>A0A061D2F6_BABBI</name>
<feature type="transmembrane region" description="Helical" evidence="1">
    <location>
        <begin position="51"/>
        <end position="70"/>
    </location>
</feature>
<reference evidence="3" key="1">
    <citation type="journal article" date="2014" name="Nucleic Acids Res.">
        <title>The evolutionary dynamics of variant antigen genes in Babesia reveal a history of genomic innovation underlying host-parasite interaction.</title>
        <authorList>
            <person name="Jackson A.P."/>
            <person name="Otto T.D."/>
            <person name="Darby A."/>
            <person name="Ramaprasad A."/>
            <person name="Xia D."/>
            <person name="Echaide I.E."/>
            <person name="Farber M."/>
            <person name="Gahlot S."/>
            <person name="Gamble J."/>
            <person name="Gupta D."/>
            <person name="Gupta Y."/>
            <person name="Jackson L."/>
            <person name="Malandrin L."/>
            <person name="Malas T.B."/>
            <person name="Moussa E."/>
            <person name="Nair M."/>
            <person name="Reid A.J."/>
            <person name="Sanders M."/>
            <person name="Sharma J."/>
            <person name="Tracey A."/>
            <person name="Quail M.A."/>
            <person name="Weir W."/>
            <person name="Wastling J.M."/>
            <person name="Hall N."/>
            <person name="Willadsen P."/>
            <person name="Lingelbach K."/>
            <person name="Shiels B."/>
            <person name="Tait A."/>
            <person name="Berriman M."/>
            <person name="Allred D.R."/>
            <person name="Pain A."/>
        </authorList>
    </citation>
    <scope>NUCLEOTIDE SEQUENCE [LARGE SCALE GENOMIC DNA]</scope>
    <source>
        <strain evidence="3">Bond</strain>
    </source>
</reference>